<feature type="domain" description="Histidine kinase" evidence="12">
    <location>
        <begin position="279"/>
        <end position="495"/>
    </location>
</feature>
<dbReference type="SMART" id="SM00091">
    <property type="entry name" value="PAS"/>
    <property type="match status" value="2"/>
</dbReference>
<name>A0A1T5CEF2_9FLAO</name>
<dbReference type="InterPro" id="IPR050351">
    <property type="entry name" value="BphY/WalK/GraS-like"/>
</dbReference>
<dbReference type="STRING" id="561365.SAMN05660866_02224"/>
<evidence type="ECO:0000256" key="9">
    <source>
        <dbReference type="ARBA" id="ARBA00022989"/>
    </source>
</evidence>
<dbReference type="PANTHER" id="PTHR42878:SF7">
    <property type="entry name" value="SENSOR HISTIDINE KINASE GLRK"/>
    <property type="match status" value="1"/>
</dbReference>
<dbReference type="Gene3D" id="3.30.450.20">
    <property type="entry name" value="PAS domain"/>
    <property type="match status" value="2"/>
</dbReference>
<dbReference type="Proteomes" id="UP000190339">
    <property type="component" value="Unassembled WGS sequence"/>
</dbReference>
<feature type="domain" description="PAS" evidence="13">
    <location>
        <begin position="156"/>
        <end position="186"/>
    </location>
</feature>
<dbReference type="GO" id="GO:0016020">
    <property type="term" value="C:membrane"/>
    <property type="evidence" value="ECO:0007669"/>
    <property type="project" value="UniProtKB-SubCell"/>
</dbReference>
<dbReference type="CDD" id="cd00075">
    <property type="entry name" value="HATPase"/>
    <property type="match status" value="1"/>
</dbReference>
<evidence type="ECO:0000256" key="2">
    <source>
        <dbReference type="ARBA" id="ARBA00004141"/>
    </source>
</evidence>
<keyword evidence="10" id="KW-0902">Two-component regulatory system</keyword>
<dbReference type="CDD" id="cd00130">
    <property type="entry name" value="PAS"/>
    <property type="match status" value="2"/>
</dbReference>
<evidence type="ECO:0000256" key="4">
    <source>
        <dbReference type="ARBA" id="ARBA00022679"/>
    </source>
</evidence>
<dbReference type="EC" id="2.7.13.3" evidence="3"/>
<dbReference type="InterPro" id="IPR036097">
    <property type="entry name" value="HisK_dim/P_sf"/>
</dbReference>
<dbReference type="PROSITE" id="PS50109">
    <property type="entry name" value="HIS_KIN"/>
    <property type="match status" value="1"/>
</dbReference>
<dbReference type="PRINTS" id="PR00344">
    <property type="entry name" value="BCTRLSENSOR"/>
</dbReference>
<evidence type="ECO:0000313" key="14">
    <source>
        <dbReference type="EMBL" id="SKB57713.1"/>
    </source>
</evidence>
<organism evidence="14 15">
    <name type="scientific">Maribacter arcticus</name>
    <dbReference type="NCBI Taxonomy" id="561365"/>
    <lineage>
        <taxon>Bacteria</taxon>
        <taxon>Pseudomonadati</taxon>
        <taxon>Bacteroidota</taxon>
        <taxon>Flavobacteriia</taxon>
        <taxon>Flavobacteriales</taxon>
        <taxon>Flavobacteriaceae</taxon>
        <taxon>Maribacter</taxon>
    </lineage>
</organism>
<dbReference type="GO" id="GO:0005524">
    <property type="term" value="F:ATP binding"/>
    <property type="evidence" value="ECO:0007669"/>
    <property type="project" value="UniProtKB-KW"/>
</dbReference>
<dbReference type="InterPro" id="IPR003594">
    <property type="entry name" value="HATPase_dom"/>
</dbReference>
<dbReference type="GO" id="GO:0030295">
    <property type="term" value="F:protein kinase activator activity"/>
    <property type="evidence" value="ECO:0007669"/>
    <property type="project" value="TreeGrafter"/>
</dbReference>
<evidence type="ECO:0000256" key="8">
    <source>
        <dbReference type="ARBA" id="ARBA00022840"/>
    </source>
</evidence>
<keyword evidence="15" id="KW-1185">Reference proteome</keyword>
<protein>
    <recommendedName>
        <fullName evidence="3">histidine kinase</fullName>
        <ecNumber evidence="3">2.7.13.3</ecNumber>
    </recommendedName>
</protein>
<dbReference type="SMART" id="SM00387">
    <property type="entry name" value="HATPase_c"/>
    <property type="match status" value="1"/>
</dbReference>
<keyword evidence="4" id="KW-0808">Transferase</keyword>
<dbReference type="InterPro" id="IPR005467">
    <property type="entry name" value="His_kinase_dom"/>
</dbReference>
<comment type="catalytic activity">
    <reaction evidence="1">
        <text>ATP + protein L-histidine = ADP + protein N-phospho-L-histidine.</text>
        <dbReference type="EC" id="2.7.13.3"/>
    </reaction>
</comment>
<evidence type="ECO:0000256" key="10">
    <source>
        <dbReference type="ARBA" id="ARBA00023012"/>
    </source>
</evidence>
<dbReference type="EMBL" id="FUYL01000006">
    <property type="protein sequence ID" value="SKB57713.1"/>
    <property type="molecule type" value="Genomic_DNA"/>
</dbReference>
<dbReference type="AlphaFoldDB" id="A0A1T5CEF2"/>
<keyword evidence="5" id="KW-0812">Transmembrane</keyword>
<accession>A0A1T5CEF2</accession>
<evidence type="ECO:0000256" key="1">
    <source>
        <dbReference type="ARBA" id="ARBA00000085"/>
    </source>
</evidence>
<gene>
    <name evidence="14" type="ORF">SAMN05660866_02224</name>
</gene>
<dbReference type="InterPro" id="IPR036890">
    <property type="entry name" value="HATPase_C_sf"/>
</dbReference>
<dbReference type="Pfam" id="PF13426">
    <property type="entry name" value="PAS_9"/>
    <property type="match status" value="2"/>
</dbReference>
<reference evidence="15" key="1">
    <citation type="submission" date="2017-02" db="EMBL/GenBank/DDBJ databases">
        <authorList>
            <person name="Varghese N."/>
            <person name="Submissions S."/>
        </authorList>
    </citation>
    <scope>NUCLEOTIDE SEQUENCE [LARGE SCALE GENOMIC DNA]</scope>
    <source>
        <strain evidence="15">DSM 23546</strain>
    </source>
</reference>
<dbReference type="RefSeq" id="WP_079512674.1">
    <property type="nucleotide sequence ID" value="NZ_FUYL01000006.1"/>
</dbReference>
<dbReference type="PROSITE" id="PS50112">
    <property type="entry name" value="PAS"/>
    <property type="match status" value="1"/>
</dbReference>
<evidence type="ECO:0000256" key="11">
    <source>
        <dbReference type="ARBA" id="ARBA00023136"/>
    </source>
</evidence>
<comment type="subcellular location">
    <subcellularLocation>
        <location evidence="2">Membrane</location>
        <topology evidence="2">Multi-pass membrane protein</topology>
    </subcellularLocation>
</comment>
<dbReference type="SUPFAM" id="SSF47384">
    <property type="entry name" value="Homodimeric domain of signal transducing histidine kinase"/>
    <property type="match status" value="1"/>
</dbReference>
<dbReference type="OrthoDB" id="1388568at2"/>
<evidence type="ECO:0000256" key="5">
    <source>
        <dbReference type="ARBA" id="ARBA00022692"/>
    </source>
</evidence>
<dbReference type="GO" id="GO:0000155">
    <property type="term" value="F:phosphorelay sensor kinase activity"/>
    <property type="evidence" value="ECO:0007669"/>
    <property type="project" value="InterPro"/>
</dbReference>
<dbReference type="NCBIfam" id="TIGR00229">
    <property type="entry name" value="sensory_box"/>
    <property type="match status" value="2"/>
</dbReference>
<evidence type="ECO:0000313" key="15">
    <source>
        <dbReference type="Proteomes" id="UP000190339"/>
    </source>
</evidence>
<sequence>MKALKHFWLDKTNEIVESSKSILNTNSIYTITDSKGIIEYANDNFCKILDCNVNTIIGERHELMNSEFQSIEENENLWSTLKEGEEWRGVLTDKLKNGESISLKTTIFPIKYGNQNKFKFLSIYEDISKCMTLNQKIDKDEALYKFIYKSIKIGIIIVTDDNGSIIKWNEGAEKAFGYSEFEILGQHFSVLMIEKHKNSKISDLLGLLKRYKTVKKSEVLELKCLNKQGEEFSVELIVNKWDIEGKRYTILKMLDITKRVTFQNKLKQKTKELELFFYRSAHDLNAPFSSAQGLINLIKEEESIEKIQILIEMLEKTINHAKVFSDGLSNASLISKLSNELKIIDFPTLVDDVLKMLKRESKFENIKFNVDIENCHSFKSNPDLLLVVFKNLIQNAIKYSYVQSECHAPFIDIKVTSSDNEVVILIGDNGKGIAKKELNKIFKLYYRTEAEHCLGTNGLGLYIVKNIVESLNGKIKVESEINKGACFVIKIPRTI</sequence>
<dbReference type="Gene3D" id="3.30.565.10">
    <property type="entry name" value="Histidine kinase-like ATPase, C-terminal domain"/>
    <property type="match status" value="1"/>
</dbReference>
<dbReference type="Pfam" id="PF02518">
    <property type="entry name" value="HATPase_c"/>
    <property type="match status" value="1"/>
</dbReference>
<dbReference type="InterPro" id="IPR000014">
    <property type="entry name" value="PAS"/>
</dbReference>
<dbReference type="SUPFAM" id="SSF55874">
    <property type="entry name" value="ATPase domain of HSP90 chaperone/DNA topoisomerase II/histidine kinase"/>
    <property type="match status" value="1"/>
</dbReference>
<dbReference type="GO" id="GO:0000156">
    <property type="term" value="F:phosphorelay response regulator activity"/>
    <property type="evidence" value="ECO:0007669"/>
    <property type="project" value="TreeGrafter"/>
</dbReference>
<keyword evidence="9" id="KW-1133">Transmembrane helix</keyword>
<evidence type="ECO:0000256" key="3">
    <source>
        <dbReference type="ARBA" id="ARBA00012438"/>
    </source>
</evidence>
<keyword evidence="7" id="KW-0418">Kinase</keyword>
<dbReference type="PANTHER" id="PTHR42878">
    <property type="entry name" value="TWO-COMPONENT HISTIDINE KINASE"/>
    <property type="match status" value="1"/>
</dbReference>
<keyword evidence="6" id="KW-0547">Nucleotide-binding</keyword>
<evidence type="ECO:0000256" key="7">
    <source>
        <dbReference type="ARBA" id="ARBA00022777"/>
    </source>
</evidence>
<dbReference type="SUPFAM" id="SSF55785">
    <property type="entry name" value="PYP-like sensor domain (PAS domain)"/>
    <property type="match status" value="2"/>
</dbReference>
<evidence type="ECO:0000259" key="13">
    <source>
        <dbReference type="PROSITE" id="PS50112"/>
    </source>
</evidence>
<keyword evidence="8" id="KW-0067">ATP-binding</keyword>
<dbReference type="InterPro" id="IPR004358">
    <property type="entry name" value="Sig_transdc_His_kin-like_C"/>
</dbReference>
<dbReference type="InterPro" id="IPR035965">
    <property type="entry name" value="PAS-like_dom_sf"/>
</dbReference>
<keyword evidence="11" id="KW-0472">Membrane</keyword>
<dbReference type="GO" id="GO:0007234">
    <property type="term" value="P:osmosensory signaling via phosphorelay pathway"/>
    <property type="evidence" value="ECO:0007669"/>
    <property type="project" value="TreeGrafter"/>
</dbReference>
<evidence type="ECO:0000256" key="6">
    <source>
        <dbReference type="ARBA" id="ARBA00022741"/>
    </source>
</evidence>
<proteinExistence type="predicted"/>
<evidence type="ECO:0000259" key="12">
    <source>
        <dbReference type="PROSITE" id="PS50109"/>
    </source>
</evidence>